<reference evidence="2" key="1">
    <citation type="submission" date="2025-08" db="UniProtKB">
        <authorList>
            <consortium name="RefSeq"/>
        </authorList>
    </citation>
    <scope>IDENTIFICATION</scope>
    <source>
        <tissue evidence="2">Young leaves</tissue>
    </source>
</reference>
<dbReference type="PANTHER" id="PTHR47780">
    <property type="entry name" value="PROTEIN SET DOMAIN GROUP 41"/>
    <property type="match status" value="1"/>
</dbReference>
<gene>
    <name evidence="2" type="primary">LOC111472647</name>
</gene>
<dbReference type="RefSeq" id="XP_022974027.1">
    <property type="nucleotide sequence ID" value="XM_023118259.1"/>
</dbReference>
<dbReference type="PANTHER" id="PTHR47780:SF1">
    <property type="entry name" value="PROTEIN SET DOMAIN GROUP 41"/>
    <property type="match status" value="1"/>
</dbReference>
<dbReference type="AlphaFoldDB" id="A0A6J1I954"/>
<dbReference type="InterPro" id="IPR046341">
    <property type="entry name" value="SET_dom_sf"/>
</dbReference>
<dbReference type="Gene3D" id="2.170.270.10">
    <property type="entry name" value="SET domain"/>
    <property type="match status" value="1"/>
</dbReference>
<protein>
    <submittedName>
        <fullName evidence="2">Protein SET DOMAIN GROUP 41 isoform X1</fullName>
    </submittedName>
</protein>
<dbReference type="Proteomes" id="UP000504608">
    <property type="component" value="Unplaced"/>
</dbReference>
<organism evidence="1 2">
    <name type="scientific">Cucurbita maxima</name>
    <name type="common">Pumpkin</name>
    <name type="synonym">Winter squash</name>
    <dbReference type="NCBI Taxonomy" id="3661"/>
    <lineage>
        <taxon>Eukaryota</taxon>
        <taxon>Viridiplantae</taxon>
        <taxon>Streptophyta</taxon>
        <taxon>Embryophyta</taxon>
        <taxon>Tracheophyta</taxon>
        <taxon>Spermatophyta</taxon>
        <taxon>Magnoliopsida</taxon>
        <taxon>eudicotyledons</taxon>
        <taxon>Gunneridae</taxon>
        <taxon>Pentapetalae</taxon>
        <taxon>rosids</taxon>
        <taxon>fabids</taxon>
        <taxon>Cucurbitales</taxon>
        <taxon>Cucurbitaceae</taxon>
        <taxon>Cucurbiteae</taxon>
        <taxon>Cucurbita</taxon>
    </lineage>
</organism>
<dbReference type="GeneID" id="111472647"/>
<name>A0A6J1I954_CUCMA</name>
<dbReference type="CDD" id="cd20071">
    <property type="entry name" value="SET_SMYD"/>
    <property type="match status" value="1"/>
</dbReference>
<accession>A0A6J1I954</accession>
<dbReference type="Gene3D" id="1.25.40.10">
    <property type="entry name" value="Tetratricopeptide repeat domain"/>
    <property type="match status" value="1"/>
</dbReference>
<proteinExistence type="predicted"/>
<dbReference type="KEGG" id="cmax:111472647"/>
<dbReference type="InterPro" id="IPR011990">
    <property type="entry name" value="TPR-like_helical_dom_sf"/>
</dbReference>
<sequence length="625" mass="70127">MEMELRAMEDIEMAEDITPPLPPLTAALHDSFLLTHCSSCFSPLPNSPISHSNLLRYCSPICSYSDSLTAAVFSTDHFLFSDTSDLRASLRLLHLLLSDTSAWRSTPPERIFGLLTNREKLMLADDDSEVFAKIRKGADAIATSRRTNSADIRYDNALEEAIMCLVLTNAVEVQDSVGQTIGIAVYHPTFCWINHSCSPNACYRFETPSDSIKTRLRISPFCTDIGTGEGSCSQMSTVRRNFSHFITKDFQGYGPRVMVRSIKSIRKGEAVTIAYCDLLQPKAMRQSELRSRYKFVCSCQRCSAKPPTYVDHALQEIFAVNVEELLDSTSISNFDYDTAITRIDDYVNNAIAEYLSIGSPESCCEKLQNLLTLGFYDEQADDGDGKQLLNLRLHPVHFLLLNVYTALASAYKVRSWNDNENQCNTSTMSKTSAAYSLFLAGATHHLFLNEPSLIASAANCWVVAGESLLRLVRHSSLWGSNTSKSSSPMGEITCLNCSWVDKFNTSRIHGRSIEVDFQEFSIGISNCIANISHKYWSFLTHECPYLKAFTDPFDFSWPKTITTCSNYRDRLCDYSKIQDVSDQDRQSIFELGIHCLFYGGYLASICYGHPSHLSSQIQCILQDMN</sequence>
<keyword evidence="1" id="KW-1185">Reference proteome</keyword>
<dbReference type="SUPFAM" id="SSF82199">
    <property type="entry name" value="SET domain"/>
    <property type="match status" value="1"/>
</dbReference>
<dbReference type="OrthoDB" id="5945798at2759"/>
<evidence type="ECO:0000313" key="2">
    <source>
        <dbReference type="RefSeq" id="XP_022974027.1"/>
    </source>
</evidence>
<evidence type="ECO:0000313" key="1">
    <source>
        <dbReference type="Proteomes" id="UP000504608"/>
    </source>
</evidence>